<keyword evidence="2" id="KW-1133">Transmembrane helix</keyword>
<evidence type="ECO:0000256" key="1">
    <source>
        <dbReference type="SAM" id="MobiDB-lite"/>
    </source>
</evidence>
<keyword evidence="2" id="KW-0472">Membrane</keyword>
<sequence length="308" mass="31982">MNRKAKILMVTGLLAVVGMAFRVSWNALKDVAGAIGADPTAATVYPLVVDGLMALALVAALVLPEADRRFALRVLAGYTVASLVLNYVHGLVPTLHGGARVKLADWSPAHWVLVLLASSLPVGSIFFGSDLVAKVLHHKPEQAQNNQNTVNRSGSDLHEPAPAEPVESVIESPDQSAAPQTPAAVPAPVPVAPVGVVKSAAAPASRVRKNTGVVPPSARTGRPTRTSQQLLTEARTATADWADDKLTADAIRAAVRTSADKARTLRDALKAERAAAAESAAPTALHVLPALPVPAETVPAALFEEKAS</sequence>
<proteinExistence type="predicted"/>
<reference evidence="3" key="1">
    <citation type="submission" date="2024-07" db="EMBL/GenBank/DDBJ databases">
        <title>Complete genome sequences of cellulolytic bacteria, Kitasatospora sp. CMC57 and Streptomyces sp. CMC78, isolated from Japanese agricultural soil.</title>
        <authorList>
            <person name="Hashimoto T."/>
            <person name="Ito M."/>
            <person name="Iwamoto M."/>
            <person name="Fukahori D."/>
            <person name="Shoda T."/>
            <person name="Sakoda M."/>
            <person name="Morohoshi T."/>
            <person name="Mitsuboshi M."/>
            <person name="Nishizawa T."/>
        </authorList>
    </citation>
    <scope>NUCLEOTIDE SEQUENCE</scope>
    <source>
        <strain evidence="3">CMC57</strain>
    </source>
</reference>
<evidence type="ECO:0008006" key="4">
    <source>
        <dbReference type="Google" id="ProtNLM"/>
    </source>
</evidence>
<feature type="region of interest" description="Disordered" evidence="1">
    <location>
        <begin position="200"/>
        <end position="226"/>
    </location>
</feature>
<accession>A0AB33K7N9</accession>
<organism evidence="3">
    <name type="scientific">Kitasatospora sp. CMC57</name>
    <dbReference type="NCBI Taxonomy" id="3231513"/>
    <lineage>
        <taxon>Bacteria</taxon>
        <taxon>Bacillati</taxon>
        <taxon>Actinomycetota</taxon>
        <taxon>Actinomycetes</taxon>
        <taxon>Kitasatosporales</taxon>
        <taxon>Streptomycetaceae</taxon>
        <taxon>Kitasatospora</taxon>
    </lineage>
</organism>
<feature type="transmembrane region" description="Helical" evidence="2">
    <location>
        <begin position="109"/>
        <end position="129"/>
    </location>
</feature>
<feature type="compositionally biased region" description="Polar residues" evidence="1">
    <location>
        <begin position="142"/>
        <end position="154"/>
    </location>
</feature>
<dbReference type="Pfam" id="PF10935">
    <property type="entry name" value="DUF2637"/>
    <property type="match status" value="1"/>
</dbReference>
<feature type="transmembrane region" description="Helical" evidence="2">
    <location>
        <begin position="44"/>
        <end position="63"/>
    </location>
</feature>
<dbReference type="InterPro" id="IPR021235">
    <property type="entry name" value="DUF2637"/>
</dbReference>
<dbReference type="RefSeq" id="WP_407989810.1">
    <property type="nucleotide sequence ID" value="NZ_AP035881.2"/>
</dbReference>
<dbReference type="AlphaFoldDB" id="A0AB33K7N9"/>
<dbReference type="EMBL" id="AP035881">
    <property type="protein sequence ID" value="BFP47455.1"/>
    <property type="molecule type" value="Genomic_DNA"/>
</dbReference>
<evidence type="ECO:0000256" key="2">
    <source>
        <dbReference type="SAM" id="Phobius"/>
    </source>
</evidence>
<feature type="transmembrane region" description="Helical" evidence="2">
    <location>
        <begin position="70"/>
        <end position="89"/>
    </location>
</feature>
<gene>
    <name evidence="3" type="ORF">KCMC57_38230</name>
</gene>
<protein>
    <recommendedName>
        <fullName evidence="4">DUF2637 domain-containing protein</fullName>
    </recommendedName>
</protein>
<evidence type="ECO:0000313" key="3">
    <source>
        <dbReference type="EMBL" id="BFP47455.1"/>
    </source>
</evidence>
<keyword evidence="2" id="KW-0812">Transmembrane</keyword>
<feature type="region of interest" description="Disordered" evidence="1">
    <location>
        <begin position="140"/>
        <end position="184"/>
    </location>
</feature>
<name>A0AB33K7N9_9ACTN</name>